<dbReference type="EMBL" id="LGRB01000008">
    <property type="protein sequence ID" value="OCT53741.1"/>
    <property type="molecule type" value="Genomic_DNA"/>
</dbReference>
<organism evidence="1 2">
    <name type="scientific">Cladophialophora carrionii</name>
    <dbReference type="NCBI Taxonomy" id="86049"/>
    <lineage>
        <taxon>Eukaryota</taxon>
        <taxon>Fungi</taxon>
        <taxon>Dikarya</taxon>
        <taxon>Ascomycota</taxon>
        <taxon>Pezizomycotina</taxon>
        <taxon>Eurotiomycetes</taxon>
        <taxon>Chaetothyriomycetidae</taxon>
        <taxon>Chaetothyriales</taxon>
        <taxon>Herpotrichiellaceae</taxon>
        <taxon>Cladophialophora</taxon>
    </lineage>
</organism>
<sequence>MTSDWISSTWDPSATEKVRLFSLLSDKQDNTPDNESAVGMAALDPDSIHYMHYQGQKSKINNNSAFNDYDGPYKRLQ</sequence>
<dbReference type="VEuPathDB" id="FungiDB:CLCR_11035"/>
<evidence type="ECO:0000313" key="2">
    <source>
        <dbReference type="Proteomes" id="UP000094526"/>
    </source>
</evidence>
<protein>
    <submittedName>
        <fullName evidence="1">Uncharacterized protein</fullName>
    </submittedName>
</protein>
<gene>
    <name evidence="1" type="ORF">CLCR_11035</name>
</gene>
<keyword evidence="2" id="KW-1185">Reference proteome</keyword>
<evidence type="ECO:0000313" key="1">
    <source>
        <dbReference type="EMBL" id="OCT53741.1"/>
    </source>
</evidence>
<name>A0A1C1CZ86_9EURO</name>
<reference evidence="2" key="1">
    <citation type="submission" date="2015-07" db="EMBL/GenBank/DDBJ databases">
        <authorList>
            <person name="Teixeira M.M."/>
            <person name="Souza R.C."/>
            <person name="Almeida L.G."/>
            <person name="Vicente V.A."/>
            <person name="de Hoog S."/>
            <person name="Bocca A.L."/>
            <person name="de Almeida S.R."/>
            <person name="Vasconcelos A.T."/>
            <person name="Felipe M.S."/>
        </authorList>
    </citation>
    <scope>NUCLEOTIDE SEQUENCE [LARGE SCALE GENOMIC DNA]</scope>
    <source>
        <strain evidence="2">KSF</strain>
    </source>
</reference>
<comment type="caution">
    <text evidence="1">The sequence shown here is derived from an EMBL/GenBank/DDBJ whole genome shotgun (WGS) entry which is preliminary data.</text>
</comment>
<dbReference type="AlphaFoldDB" id="A0A1C1CZ86"/>
<dbReference type="Proteomes" id="UP000094526">
    <property type="component" value="Unassembled WGS sequence"/>
</dbReference>
<proteinExistence type="predicted"/>
<accession>A0A1C1CZ86</accession>